<gene>
    <name evidence="1" type="ORF">PW220_05200</name>
</gene>
<dbReference type="Pfam" id="PF04445">
    <property type="entry name" value="SAM_MT"/>
    <property type="match status" value="1"/>
</dbReference>
<dbReference type="Gene3D" id="3.40.50.150">
    <property type="entry name" value="Vaccinia Virus protein VP39"/>
    <property type="match status" value="1"/>
</dbReference>
<name>A0AA96VH64_9STRE</name>
<dbReference type="InterPro" id="IPR007536">
    <property type="entry name" value="16SrRNA_methylTrfase_J"/>
</dbReference>
<dbReference type="Proteomes" id="UP001301526">
    <property type="component" value="Chromosome"/>
</dbReference>
<evidence type="ECO:0000313" key="1">
    <source>
        <dbReference type="EMBL" id="WNY48128.1"/>
    </source>
</evidence>
<organism evidence="1 2">
    <name type="scientific">Streptococcus iners subsp. hyiners</name>
    <dbReference type="NCBI Taxonomy" id="3028083"/>
    <lineage>
        <taxon>Bacteria</taxon>
        <taxon>Bacillati</taxon>
        <taxon>Bacillota</taxon>
        <taxon>Bacilli</taxon>
        <taxon>Lactobacillales</taxon>
        <taxon>Streptococcaceae</taxon>
        <taxon>Streptococcus</taxon>
        <taxon>Streptococcus iners</taxon>
    </lineage>
</organism>
<dbReference type="EC" id="2.1.1.-" evidence="1"/>
<keyword evidence="1" id="KW-0808">Transferase</keyword>
<dbReference type="InterPro" id="IPR029063">
    <property type="entry name" value="SAM-dependent_MTases_sf"/>
</dbReference>
<dbReference type="AlphaFoldDB" id="A0AA96VH64"/>
<dbReference type="PANTHER" id="PTHR36112:SF1">
    <property type="entry name" value="RIBOSOMAL RNA SMALL SUBUNIT METHYLTRANSFERASE J"/>
    <property type="match status" value="1"/>
</dbReference>
<accession>A0AA96VH64</accession>
<evidence type="ECO:0000313" key="2">
    <source>
        <dbReference type="Proteomes" id="UP001301526"/>
    </source>
</evidence>
<dbReference type="RefSeq" id="WP_248054198.1">
    <property type="nucleotide sequence ID" value="NZ_CP118734.1"/>
</dbReference>
<dbReference type="GO" id="GO:0008990">
    <property type="term" value="F:rRNA (guanine-N2-)-methyltransferase activity"/>
    <property type="evidence" value="ECO:0007669"/>
    <property type="project" value="InterPro"/>
</dbReference>
<proteinExistence type="predicted"/>
<sequence length="262" mass="29976">MKIIVTTSLRMNQNLILQAREIAAQLNLDYQDRRKRSVQSILAKTEANAVLVVYQGQLVLEEKNGQRFFFHPDTAILRIKSGRDPLLELIGPYKHTVLDCTMGLASDSIVLASAGHQVTALESSQLIHFMVSQGLKEFDSGNDAVNQAMRSIQTIWTDSLTYLQSQADQSVDVIYVDPMFSQEIKESDNLDGLKPFANYSALSEDFLKECRRVARRKIIIKAHFRDEVFEEFGFERHVRPNQKFHYGEIILEGNDENFSNRF</sequence>
<keyword evidence="1" id="KW-0489">Methyltransferase</keyword>
<reference evidence="1 2" key="1">
    <citation type="submission" date="2023-02" db="EMBL/GenBank/DDBJ databases">
        <title>Streptococcus sp. Genome Sequencing and Assembly.</title>
        <authorList>
            <person name="Shore S.M."/>
            <person name="Nicholson T.L."/>
        </authorList>
    </citation>
    <scope>NUCLEOTIDE SEQUENCE [LARGE SCALE GENOMIC DNA]</scope>
    <source>
        <strain evidence="1 2">29892</strain>
    </source>
</reference>
<protein>
    <submittedName>
        <fullName evidence="1">Class I SAM-dependent methyltransferase</fullName>
        <ecNumber evidence="1">2.1.1.-</ecNumber>
    </submittedName>
</protein>
<keyword evidence="2" id="KW-1185">Reference proteome</keyword>
<dbReference type="EMBL" id="CP118734">
    <property type="protein sequence ID" value="WNY48128.1"/>
    <property type="molecule type" value="Genomic_DNA"/>
</dbReference>
<dbReference type="SUPFAM" id="SSF53335">
    <property type="entry name" value="S-adenosyl-L-methionine-dependent methyltransferases"/>
    <property type="match status" value="1"/>
</dbReference>
<dbReference type="PANTHER" id="PTHR36112">
    <property type="entry name" value="RIBOSOMAL RNA SMALL SUBUNIT METHYLTRANSFERASE J"/>
    <property type="match status" value="1"/>
</dbReference>